<dbReference type="Proteomes" id="UP000095085">
    <property type="component" value="Unassembled WGS sequence"/>
</dbReference>
<dbReference type="GeneID" id="30998407"/>
<dbReference type="OrthoDB" id="774557at2759"/>
<proteinExistence type="predicted"/>
<evidence type="ECO:0000313" key="2">
    <source>
        <dbReference type="Proteomes" id="UP000095085"/>
    </source>
</evidence>
<gene>
    <name evidence="1" type="ORF">HYPBUDRAFT_90045</name>
</gene>
<dbReference type="InterPro" id="IPR029005">
    <property type="entry name" value="LIM-bd/SEUSS"/>
</dbReference>
<evidence type="ECO:0000313" key="1">
    <source>
        <dbReference type="EMBL" id="ODV66127.1"/>
    </source>
</evidence>
<protein>
    <submittedName>
        <fullName evidence="1">Uncharacterized protein</fullName>
    </submittedName>
</protein>
<dbReference type="STRING" id="984485.A0A1E4RFU1"/>
<dbReference type="Pfam" id="PF01803">
    <property type="entry name" value="LIM_bind"/>
    <property type="match status" value="1"/>
</dbReference>
<dbReference type="AlphaFoldDB" id="A0A1E4RFU1"/>
<keyword evidence="2" id="KW-1185">Reference proteome</keyword>
<organism evidence="1 2">
    <name type="scientific">Hyphopichia burtonii NRRL Y-1933</name>
    <dbReference type="NCBI Taxonomy" id="984485"/>
    <lineage>
        <taxon>Eukaryota</taxon>
        <taxon>Fungi</taxon>
        <taxon>Dikarya</taxon>
        <taxon>Ascomycota</taxon>
        <taxon>Saccharomycotina</taxon>
        <taxon>Pichiomycetes</taxon>
        <taxon>Debaryomycetaceae</taxon>
        <taxon>Hyphopichia</taxon>
    </lineage>
</organism>
<sequence>YFIPTSILRFTTAPSSSQQQQQPKDDSFLGQCFGNANIPPGVSRQFELSSSTAPRFFLSCVLAGNVAKFNVSLPGLKFQVMNNESIFIASKTIFTFNYKDGSTATINGLVKLLMNREFRIEWIDIHCLSYQGSISFDTLENHTKKLSTNKNFKSSELLNSIYDSSDSIKNQVNSGLNENSMKVMQIGDTMSHLRSLMAFTMVNNINSPLKAMDLFMTLCNNQRNNAQLSQQNK</sequence>
<dbReference type="EMBL" id="KV454543">
    <property type="protein sequence ID" value="ODV66127.1"/>
    <property type="molecule type" value="Genomic_DNA"/>
</dbReference>
<feature type="non-terminal residue" evidence="1">
    <location>
        <position position="1"/>
    </location>
</feature>
<dbReference type="RefSeq" id="XP_020075194.1">
    <property type="nucleotide sequence ID" value="XM_020223858.1"/>
</dbReference>
<feature type="non-terminal residue" evidence="1">
    <location>
        <position position="233"/>
    </location>
</feature>
<accession>A0A1E4RFU1</accession>
<reference evidence="2" key="1">
    <citation type="submission" date="2016-05" db="EMBL/GenBank/DDBJ databases">
        <title>Comparative genomics of biotechnologically important yeasts.</title>
        <authorList>
            <consortium name="DOE Joint Genome Institute"/>
            <person name="Riley R."/>
            <person name="Haridas S."/>
            <person name="Wolfe K.H."/>
            <person name="Lopes M.R."/>
            <person name="Hittinger C.T."/>
            <person name="Goker M."/>
            <person name="Salamov A."/>
            <person name="Wisecaver J."/>
            <person name="Long T.M."/>
            <person name="Aerts A.L."/>
            <person name="Barry K."/>
            <person name="Choi C."/>
            <person name="Clum A."/>
            <person name="Coughlan A.Y."/>
            <person name="Deshpande S."/>
            <person name="Douglass A.P."/>
            <person name="Hanson S.J."/>
            <person name="Klenk H.-P."/>
            <person name="Labutti K."/>
            <person name="Lapidus A."/>
            <person name="Lindquist E."/>
            <person name="Lipzen A."/>
            <person name="Meier-Kolthoff J.P."/>
            <person name="Ohm R.A."/>
            <person name="Otillar R.P."/>
            <person name="Pangilinan J."/>
            <person name="Peng Y."/>
            <person name="Rokas A."/>
            <person name="Rosa C.A."/>
            <person name="Scheuner C."/>
            <person name="Sibirny A.A."/>
            <person name="Slot J.C."/>
            <person name="Stielow J.B."/>
            <person name="Sun H."/>
            <person name="Kurtzman C.P."/>
            <person name="Blackwell M."/>
            <person name="Grigoriev I.V."/>
            <person name="Jeffries T.W."/>
        </authorList>
    </citation>
    <scope>NUCLEOTIDE SEQUENCE [LARGE SCALE GENOMIC DNA]</scope>
    <source>
        <strain evidence="2">NRRL Y-1933</strain>
    </source>
</reference>
<name>A0A1E4RFU1_9ASCO</name>